<dbReference type="InterPro" id="IPR016040">
    <property type="entry name" value="NAD(P)-bd_dom"/>
</dbReference>
<dbReference type="STRING" id="31234.E3NVY6"/>
<dbReference type="PANTHER" id="PTHR24321:SF8">
    <property type="entry name" value="ESTRADIOL 17-BETA-DEHYDROGENASE 8-RELATED"/>
    <property type="match status" value="1"/>
</dbReference>
<dbReference type="Gene3D" id="3.40.50.720">
    <property type="entry name" value="NAD(P)-binding Rossmann-like Domain"/>
    <property type="match status" value="2"/>
</dbReference>
<evidence type="ECO:0000313" key="4">
    <source>
        <dbReference type="EMBL" id="EFP00405.1"/>
    </source>
</evidence>
<comment type="similarity">
    <text evidence="1">Belongs to the short-chain dehydrogenases/reductases (SDR) family.</text>
</comment>
<dbReference type="eggNOG" id="KOG0725">
    <property type="taxonomic scope" value="Eukaryota"/>
</dbReference>
<organism evidence="5">
    <name type="scientific">Caenorhabditis remanei</name>
    <name type="common">Caenorhabditis vulgaris</name>
    <dbReference type="NCBI Taxonomy" id="31234"/>
    <lineage>
        <taxon>Eukaryota</taxon>
        <taxon>Metazoa</taxon>
        <taxon>Ecdysozoa</taxon>
        <taxon>Nematoda</taxon>
        <taxon>Chromadorea</taxon>
        <taxon>Rhabditida</taxon>
        <taxon>Rhabditina</taxon>
        <taxon>Rhabditomorpha</taxon>
        <taxon>Rhabditoidea</taxon>
        <taxon>Rhabditidae</taxon>
        <taxon>Peloderinae</taxon>
        <taxon>Caenorhabditis</taxon>
    </lineage>
</organism>
<protein>
    <recommendedName>
        <fullName evidence="3">NAD(P)-binding domain-containing protein</fullName>
    </recommendedName>
</protein>
<reference evidence="4" key="1">
    <citation type="submission" date="2007-07" db="EMBL/GenBank/DDBJ databases">
        <title>PCAP assembly of the Caenorhabditis remanei genome.</title>
        <authorList>
            <consortium name="The Caenorhabditis remanei Sequencing Consortium"/>
            <person name="Wilson R.K."/>
        </authorList>
    </citation>
    <scope>NUCLEOTIDE SEQUENCE [LARGE SCALE GENOMIC DNA]</scope>
    <source>
        <strain evidence="4">PB4641</strain>
    </source>
</reference>
<proteinExistence type="inferred from homology"/>
<dbReference type="GO" id="GO:0016491">
    <property type="term" value="F:oxidoreductase activity"/>
    <property type="evidence" value="ECO:0007669"/>
    <property type="project" value="UniProtKB-KW"/>
</dbReference>
<dbReference type="eggNOG" id="KOG1203">
    <property type="taxonomic scope" value="Eukaryota"/>
</dbReference>
<dbReference type="SUPFAM" id="SSF51735">
    <property type="entry name" value="NAD(P)-binding Rossmann-fold domains"/>
    <property type="match status" value="2"/>
</dbReference>
<dbReference type="Proteomes" id="UP000008281">
    <property type="component" value="Unassembled WGS sequence"/>
</dbReference>
<keyword evidence="5" id="KW-1185">Reference proteome</keyword>
<dbReference type="PROSITE" id="PS00061">
    <property type="entry name" value="ADH_SHORT"/>
    <property type="match status" value="1"/>
</dbReference>
<dbReference type="HOGENOM" id="CLU_610080_0_0_1"/>
<sequence>MVQERMLMSTEDSTALLLGATGYAGRHLARALHARGMRVRAVVRDRDRARAAGPWGSPPLADHVDEWIVAPDAEAADADGRLMSGVSHVVSALGVTRQKADPWLVDYRMNLRYLELAEAGGVASFTYVGVMNAAQGTSIIARAKSAFMATLARSEVSPRIVNPSGYFSDLTEVFQLARRGLAFGLGDGSVRLRPIHGEDLAAFCVDRLSGPAGSWDIGGPDDLSYREIVELAFSAVGRTPRYLAVPAPAASAATWVADRIGPRQAALTRFFLEGMRVDGVGQPTGRHRLADYFRISLGERELEWEAFERVVAIQLGAVYRVAELSRPLLRASGGSLITITSMFAFFGGGSRAAYSAAKGGVVQLTKSLAEAWAADGIRVNSVAPGWIETPLAAGLDEPTKERILSRTPLGRFGAAEEVAAAIAFLASDAASFITGAVLPVDGGYLTVAI</sequence>
<dbReference type="Pfam" id="PF13561">
    <property type="entry name" value="adh_short_C2"/>
    <property type="match status" value="1"/>
</dbReference>
<keyword evidence="2" id="KW-0560">Oxidoreductase</keyword>
<dbReference type="InterPro" id="IPR036291">
    <property type="entry name" value="NAD(P)-bd_dom_sf"/>
</dbReference>
<accession>E3NVY6</accession>
<name>E3NVY6_CAERE</name>
<evidence type="ECO:0000256" key="1">
    <source>
        <dbReference type="ARBA" id="ARBA00006484"/>
    </source>
</evidence>
<dbReference type="Pfam" id="PF13460">
    <property type="entry name" value="NAD_binding_10"/>
    <property type="match status" value="1"/>
</dbReference>
<evidence type="ECO:0000256" key="2">
    <source>
        <dbReference type="ARBA" id="ARBA00023002"/>
    </source>
</evidence>
<dbReference type="InterPro" id="IPR020904">
    <property type="entry name" value="Sc_DH/Rdtase_CS"/>
</dbReference>
<gene>
    <name evidence="4" type="ORF">CRE_11651</name>
</gene>
<dbReference type="PRINTS" id="PR01167">
    <property type="entry name" value="INSADHFAMILY"/>
</dbReference>
<evidence type="ECO:0000259" key="3">
    <source>
        <dbReference type="Pfam" id="PF13460"/>
    </source>
</evidence>
<dbReference type="InParanoid" id="E3NVY6"/>
<dbReference type="EMBL" id="DS271235">
    <property type="protein sequence ID" value="EFP00405.1"/>
    <property type="molecule type" value="Genomic_DNA"/>
</dbReference>
<evidence type="ECO:0000313" key="5">
    <source>
        <dbReference type="Proteomes" id="UP000008281"/>
    </source>
</evidence>
<feature type="domain" description="NAD(P)-binding" evidence="3">
    <location>
        <begin position="19"/>
        <end position="208"/>
    </location>
</feature>
<dbReference type="PANTHER" id="PTHR24321">
    <property type="entry name" value="DEHYDROGENASES, SHORT CHAIN"/>
    <property type="match status" value="1"/>
</dbReference>
<dbReference type="AlphaFoldDB" id="E3NVY6"/>
<dbReference type="OrthoDB" id="1888931at2759"/>
<dbReference type="InterPro" id="IPR002347">
    <property type="entry name" value="SDR_fam"/>
</dbReference>